<dbReference type="EMBL" id="CADCTF010000020">
    <property type="protein sequence ID" value="CAA9217599.1"/>
    <property type="molecule type" value="Genomic_DNA"/>
</dbReference>
<gene>
    <name evidence="2" type="ORF">AVDCRST_MAG50-301</name>
</gene>
<sequence length="128" mass="14286">MTGAFRYDQRPTDTTAIHTGDLPPTPQRDRNIPASAWVEAPAELLQLGDDFGGPVADYKRRIGGWLLWRSGPATKADAAYMAIWTDDLSVRWVFRLRPDGGGSGVGPSGVAHDRFRTWKEDLRDHQPR</sequence>
<proteinExistence type="predicted"/>
<protein>
    <submittedName>
        <fullName evidence="2">Uncharacterized protein</fullName>
    </submittedName>
</protein>
<name>A0A6J4H9W2_9ACTN</name>
<evidence type="ECO:0000313" key="2">
    <source>
        <dbReference type="EMBL" id="CAA9217599.1"/>
    </source>
</evidence>
<evidence type="ECO:0000256" key="1">
    <source>
        <dbReference type="SAM" id="MobiDB-lite"/>
    </source>
</evidence>
<feature type="region of interest" description="Disordered" evidence="1">
    <location>
        <begin position="1"/>
        <end position="31"/>
    </location>
</feature>
<dbReference type="AlphaFoldDB" id="A0A6J4H9W2"/>
<organism evidence="2">
    <name type="scientific">uncultured Acidimicrobiales bacterium</name>
    <dbReference type="NCBI Taxonomy" id="310071"/>
    <lineage>
        <taxon>Bacteria</taxon>
        <taxon>Bacillati</taxon>
        <taxon>Actinomycetota</taxon>
        <taxon>Acidimicrobiia</taxon>
        <taxon>Acidimicrobiales</taxon>
        <taxon>environmental samples</taxon>
    </lineage>
</organism>
<accession>A0A6J4H9W2</accession>
<reference evidence="2" key="1">
    <citation type="submission" date="2020-02" db="EMBL/GenBank/DDBJ databases">
        <authorList>
            <person name="Meier V. D."/>
        </authorList>
    </citation>
    <scope>NUCLEOTIDE SEQUENCE</scope>
    <source>
        <strain evidence="2">AVDCRST_MAG50</strain>
    </source>
</reference>